<dbReference type="SUPFAM" id="SSF55729">
    <property type="entry name" value="Acyl-CoA N-acyltransferases (Nat)"/>
    <property type="match status" value="1"/>
</dbReference>
<dbReference type="PANTHER" id="PTHR43792:SF1">
    <property type="entry name" value="N-ACETYLTRANSFERASE DOMAIN-CONTAINING PROTEIN"/>
    <property type="match status" value="1"/>
</dbReference>
<dbReference type="PATRIC" id="fig|1196324.3.peg.528"/>
<dbReference type="InterPro" id="IPR051531">
    <property type="entry name" value="N-acetyltransferase"/>
</dbReference>
<comment type="caution">
    <text evidence="2">The sequence shown here is derived from an EMBL/GenBank/DDBJ whole genome shotgun (WGS) entry which is preliminary data.</text>
</comment>
<evidence type="ECO:0000313" key="2">
    <source>
        <dbReference type="EMBL" id="EIT87110.1"/>
    </source>
</evidence>
<name>I8UJQ8_9BACL</name>
<keyword evidence="2" id="KW-0808">Transferase</keyword>
<dbReference type="EMBL" id="AKKV01000019">
    <property type="protein sequence ID" value="EIT87110.1"/>
    <property type="molecule type" value="Genomic_DNA"/>
</dbReference>
<evidence type="ECO:0000259" key="1">
    <source>
        <dbReference type="PROSITE" id="PS51186"/>
    </source>
</evidence>
<sequence>MNIQSDALLFRHYQDEDFDFLYSLVGNPEMVTYIGDGHPRDRIGAKKFLDWIYQTYNRSTHLGLMVLVRKEDGVSVGHAGIVPQIIHGVEEFEIGYWIAKEYWGKGYATEAALALRNYGEMHVQKQRFISLIQPANIASQKVAKKIGMILEKELTIGNRPVYLFATAPNETCISQKKDLRHTTDSVL</sequence>
<gene>
    <name evidence="2" type="ORF">A374_02614</name>
</gene>
<dbReference type="OrthoDB" id="9798081at2"/>
<accession>I8UJQ8</accession>
<evidence type="ECO:0000313" key="3">
    <source>
        <dbReference type="Proteomes" id="UP000004080"/>
    </source>
</evidence>
<dbReference type="RefSeq" id="WP_007200622.1">
    <property type="nucleotide sequence ID" value="NZ_AKKV01000019.1"/>
</dbReference>
<dbReference type="STRING" id="1196324.A374_02614"/>
<dbReference type="InterPro" id="IPR000182">
    <property type="entry name" value="GNAT_dom"/>
</dbReference>
<dbReference type="AlphaFoldDB" id="I8UJQ8"/>
<dbReference type="Gene3D" id="3.40.630.30">
    <property type="match status" value="1"/>
</dbReference>
<dbReference type="Proteomes" id="UP000004080">
    <property type="component" value="Unassembled WGS sequence"/>
</dbReference>
<reference evidence="2 3" key="1">
    <citation type="journal article" date="2012" name="J. Bacteriol.">
        <title>Genome of Bacillus macauensis ZFHKF-1, a Long-Chain-Forming Bacterium.</title>
        <authorList>
            <person name="Cai L."/>
            <person name="Zhang T."/>
        </authorList>
    </citation>
    <scope>NUCLEOTIDE SEQUENCE [LARGE SCALE GENOMIC DNA]</scope>
    <source>
        <strain evidence="2 3">ZFHKF-1</strain>
    </source>
</reference>
<dbReference type="eggNOG" id="COG1670">
    <property type="taxonomic scope" value="Bacteria"/>
</dbReference>
<protein>
    <submittedName>
        <fullName evidence="2">Acetyltransferase</fullName>
    </submittedName>
</protein>
<organism evidence="2 3">
    <name type="scientific">Fictibacillus macauensis ZFHKF-1</name>
    <dbReference type="NCBI Taxonomy" id="1196324"/>
    <lineage>
        <taxon>Bacteria</taxon>
        <taxon>Bacillati</taxon>
        <taxon>Bacillota</taxon>
        <taxon>Bacilli</taxon>
        <taxon>Bacillales</taxon>
        <taxon>Fictibacillaceae</taxon>
        <taxon>Fictibacillus</taxon>
    </lineage>
</organism>
<feature type="domain" description="N-acetyltransferase" evidence="1">
    <location>
        <begin position="8"/>
        <end position="168"/>
    </location>
</feature>
<keyword evidence="3" id="KW-1185">Reference proteome</keyword>
<dbReference type="PANTHER" id="PTHR43792">
    <property type="entry name" value="GNAT FAMILY, PUTATIVE (AFU_ORTHOLOGUE AFUA_3G00765)-RELATED-RELATED"/>
    <property type="match status" value="1"/>
</dbReference>
<dbReference type="GO" id="GO:0016747">
    <property type="term" value="F:acyltransferase activity, transferring groups other than amino-acyl groups"/>
    <property type="evidence" value="ECO:0007669"/>
    <property type="project" value="InterPro"/>
</dbReference>
<dbReference type="InterPro" id="IPR016181">
    <property type="entry name" value="Acyl_CoA_acyltransferase"/>
</dbReference>
<dbReference type="Pfam" id="PF13302">
    <property type="entry name" value="Acetyltransf_3"/>
    <property type="match status" value="1"/>
</dbReference>
<proteinExistence type="predicted"/>
<dbReference type="PROSITE" id="PS51186">
    <property type="entry name" value="GNAT"/>
    <property type="match status" value="1"/>
</dbReference>